<evidence type="ECO:0000313" key="3">
    <source>
        <dbReference type="Proteomes" id="UP001271007"/>
    </source>
</evidence>
<gene>
    <name evidence="2" type="ORF">LTR09_000283</name>
</gene>
<comment type="caution">
    <text evidence="2">The sequence shown here is derived from an EMBL/GenBank/DDBJ whole genome shotgun (WGS) entry which is preliminary data.</text>
</comment>
<accession>A0AAJ0GJI7</accession>
<dbReference type="PANTHER" id="PTHR38790">
    <property type="entry name" value="2EXR DOMAIN-CONTAINING PROTEIN-RELATED"/>
    <property type="match status" value="1"/>
</dbReference>
<proteinExistence type="predicted"/>
<keyword evidence="3" id="KW-1185">Reference proteome</keyword>
<sequence length="315" mass="35479">MADDSISFAQLEPSALIHFLRSPLSVSNLTAKECLLDSEYHDFNNTKENMHELPDPNTAPYKDDDSIGSLEDEPAHHPAGEVCHLFRLPRELREMIWQHASQDNVYESRTYYVDRIKTVSYPISDPSTLRYPAAAGLLPNTLCANQAINKLIFDESLPSLLRNTTFSFPTPGKFEDFVRQYSMIARTITSIRIRDGESLARFPNGARLKDPDKRASSISDTFATTLNSCPNLISMEYHVGTAVGRDWQWWEMLRRLQGLQVLGHGGVALSGEPGAQLSKVRGVENFRLVVVEGSWESFSRPAEEHLKEVMALPRV</sequence>
<protein>
    <submittedName>
        <fullName evidence="2">Uncharacterized protein</fullName>
    </submittedName>
</protein>
<name>A0AAJ0GJI7_9PEZI</name>
<dbReference type="AlphaFoldDB" id="A0AAJ0GJI7"/>
<reference evidence="2" key="1">
    <citation type="submission" date="2023-04" db="EMBL/GenBank/DDBJ databases">
        <title>Black Yeasts Isolated from many extreme environments.</title>
        <authorList>
            <person name="Coleine C."/>
            <person name="Stajich J.E."/>
            <person name="Selbmann L."/>
        </authorList>
    </citation>
    <scope>NUCLEOTIDE SEQUENCE</scope>
    <source>
        <strain evidence="2">CCFEE 5312</strain>
    </source>
</reference>
<evidence type="ECO:0000313" key="2">
    <source>
        <dbReference type="EMBL" id="KAK3058718.1"/>
    </source>
</evidence>
<dbReference type="PANTHER" id="PTHR38790:SF4">
    <property type="entry name" value="2EXR DOMAIN-CONTAINING PROTEIN"/>
    <property type="match status" value="1"/>
</dbReference>
<dbReference type="Proteomes" id="UP001271007">
    <property type="component" value="Unassembled WGS sequence"/>
</dbReference>
<feature type="region of interest" description="Disordered" evidence="1">
    <location>
        <begin position="46"/>
        <end position="76"/>
    </location>
</feature>
<evidence type="ECO:0000256" key="1">
    <source>
        <dbReference type="SAM" id="MobiDB-lite"/>
    </source>
</evidence>
<organism evidence="2 3">
    <name type="scientific">Extremus antarcticus</name>
    <dbReference type="NCBI Taxonomy" id="702011"/>
    <lineage>
        <taxon>Eukaryota</taxon>
        <taxon>Fungi</taxon>
        <taxon>Dikarya</taxon>
        <taxon>Ascomycota</taxon>
        <taxon>Pezizomycotina</taxon>
        <taxon>Dothideomycetes</taxon>
        <taxon>Dothideomycetidae</taxon>
        <taxon>Mycosphaerellales</taxon>
        <taxon>Extremaceae</taxon>
        <taxon>Extremus</taxon>
    </lineage>
</organism>
<dbReference type="EMBL" id="JAWDJX010000001">
    <property type="protein sequence ID" value="KAK3058718.1"/>
    <property type="molecule type" value="Genomic_DNA"/>
</dbReference>